<reference evidence="1" key="1">
    <citation type="submission" date="2023-07" db="EMBL/GenBank/DDBJ databases">
        <authorList>
            <consortium name="CYATHOMIX"/>
        </authorList>
    </citation>
    <scope>NUCLEOTIDE SEQUENCE</scope>
    <source>
        <strain evidence="1">N/A</strain>
    </source>
</reference>
<dbReference type="EMBL" id="CATQJL010000089">
    <property type="protein sequence ID" value="CAJ0592350.1"/>
    <property type="molecule type" value="Genomic_DNA"/>
</dbReference>
<sequence>MIQDNDLRFDIDSERYYLTQNYVLEKLGTDLKMVAYDELDARQSTLPQRTIEYACDKLWDFIQDNAVNPRSSRYATTKFKDMHNAIKRALGYELLDFIQYGEDEEHPISKRAVKTLNGAGLFHIIVRDIPEVENWFAIVSDDNLEIQSNNYMKGYTGAMQIKTKSTICFKPEDVVVIRGYRYTILNVDGNRKEEGEQAQASVFVDKEIVGEEIINGNKQSRNLTDIKSILYGVVQSYNGKTTTTSIGGKNYDTTITFGSIVDGLETSIGDIDDGIWINVDINFVFFENGVNTNDCHIIIDGEDVFFTRCVISRIKTTDNSHFVGEDGSKAYVLTSGRSIDLVIPALNTQFGQDVMEDVLGNNINNKHLVVVDTPLDSVVYEMIIGNSSANMDNSANVGFNVSLVEASEICKFKDGYFNDWTPYVVYTQPQEWQDTIYEDGGKDIRIFYVEESAIRPEMVGKCTLANPIRNEKVKNPTIHDFSELVDSRETSITMRYKYIWIWHSLMEFGAMRQFVAVGNQITIPSLVDLESEYRNDTGDRGHIGQGGYVQAQNVTYKYKLEVYENGVLVASTDNPNNTLNYTPQKAGAITISWKGYVNATLGAGMEASAVLTAYSQTETEVADITITDAVNKLLQVAETLRVSEIPRYHFNEEQATRYSSVICPEMNFNGSLWECLKQIGDVIHSVPRLRYDEIYFDEFGLEDKLEEDISTKCISDTQTFSVDNFASALDSVVQNIVNTDNEESGAIQEPFSNGYITPRAEYGEVIVTDTNCFIPTKYPIEKIIKLECGYSQNNNIGGDITTFVYEQTEYNNLTSYGASINSKAYAIYYKQGQKNIYGMNYRQPYQTSVEQLVEHPFSIRNILKYKTGTSDFDNIDIRDLQFRITYIPQTTIRARQYKVDVEDIQSNTIAYNQSANKISSIAYGEAMKGAIAKLGNPERTLVFILNDVDLINKIKCGIKYDDEYYISVVKIEWYKDFAKVSIGLSKGFNAISEYVGIKNELRHYEVTTETQNAYTVYGDFVVIGNEIESSEQTFQADVPLLSKITYPIYPSFESAKPDCVVVTCYENQENPVKTGTALLPIQTYTIGKFVTNVGGGKVQQDLTYGDVFGNVNNIQIEFARVNDEVWDADNWRYIDQIGSFDQAVGYGRMLPNSKEVKIRDYINIFLSGNVSKVNETAKDIELSMDDTTYILTAKLKDKNGVVLSTQTIDLPLEEMIISAEYDKTTKEIVLTLKSGQTTRISVADLVSGLVSTTEFNQAIQDVRDAIPTKTSELENDSGFITIEDVPSAKLYQEFGQNTDGAISQKVVTDKINEIQLYKFPNAVIRGEPTINNGQISGFTTSNYLMFPFILDVRDRPFQVDFCFTTGNNVTTQQNVLDSRFGIALAIKDGKGLMAISNNGINWASQGVGTMAIQPNTTYYARLSWNRLVYKTQLSTDGVNYIDDMSVVNATKPYPVTMFIGGGNFEELGHTPTVFGGSIDLNKAYLYVDGQLIWQGMDDVGLSSRADVSLSNLDEDGIQVIKTNGGTDVKVNNVKQAEINFTSDPQTQLNECVTHEDVGTTQEALVDSNGQQFQPAKEGESYTKEQSIEVKAGAQYDANVQYDASLTLIRDGANLPTTSSNQYGALLTLPYRKARGNTTPDFAGQIFLPNGDDTINPNSMFYRTGNRNAWNKWNEIQTKKTWQVGYNSSSSSRGWYKFLTFNWDGRNNYANYDMHILVSSTYGNPFSGILHLNPRWDTNALASGMWVEWDWIGGDKQFTADSVKVVRSANKVECYIYQPINDGWHFIAFSILHESGRLSAMGISYEFATVDTAPLSSVSNVWITSTKAGDGANYQLDTEVMTNTKWIDGKPIYKLTKYF</sequence>
<accession>A0AA36DTE5</accession>
<evidence type="ECO:0000313" key="2">
    <source>
        <dbReference type="Proteomes" id="UP001176961"/>
    </source>
</evidence>
<dbReference type="Proteomes" id="UP001176961">
    <property type="component" value="Unassembled WGS sequence"/>
</dbReference>
<evidence type="ECO:0000313" key="1">
    <source>
        <dbReference type="EMBL" id="CAJ0592350.1"/>
    </source>
</evidence>
<organism evidence="1 2">
    <name type="scientific">Cylicocyclus nassatus</name>
    <name type="common">Nematode worm</name>
    <dbReference type="NCBI Taxonomy" id="53992"/>
    <lineage>
        <taxon>Eukaryota</taxon>
        <taxon>Metazoa</taxon>
        <taxon>Ecdysozoa</taxon>
        <taxon>Nematoda</taxon>
        <taxon>Chromadorea</taxon>
        <taxon>Rhabditida</taxon>
        <taxon>Rhabditina</taxon>
        <taxon>Rhabditomorpha</taxon>
        <taxon>Strongyloidea</taxon>
        <taxon>Strongylidae</taxon>
        <taxon>Cylicocyclus</taxon>
    </lineage>
</organism>
<gene>
    <name evidence="1" type="ORF">CYNAS_LOCUS4333</name>
</gene>
<keyword evidence="2" id="KW-1185">Reference proteome</keyword>
<comment type="caution">
    <text evidence="1">The sequence shown here is derived from an EMBL/GenBank/DDBJ whole genome shotgun (WGS) entry which is preliminary data.</text>
</comment>
<name>A0AA36DTE5_CYLNA</name>
<proteinExistence type="predicted"/>
<protein>
    <submittedName>
        <fullName evidence="1">Uncharacterized protein</fullName>
    </submittedName>
</protein>